<dbReference type="PANTHER" id="PTHR43760">
    <property type="entry name" value="ENDORIBONUCLEASE-RELATED"/>
    <property type="match status" value="1"/>
</dbReference>
<dbReference type="Proteomes" id="UP000009881">
    <property type="component" value="Unassembled WGS sequence"/>
</dbReference>
<dbReference type="eggNOG" id="COG0251">
    <property type="taxonomic scope" value="Bacteria"/>
</dbReference>
<dbReference type="PANTHER" id="PTHR43760:SF1">
    <property type="entry name" value="ENDORIBONUCLEASE L-PSP_CHORISMATE MUTASE-LIKE DOMAIN-CONTAINING PROTEIN"/>
    <property type="match status" value="1"/>
</dbReference>
<comment type="caution">
    <text evidence="2">The sequence shown here is derived from an EMBL/GenBank/DDBJ whole genome shotgun (WGS) entry which is preliminary data.</text>
</comment>
<keyword evidence="3" id="KW-1185">Reference proteome</keyword>
<protein>
    <submittedName>
        <fullName evidence="2">Endoribonuclease L-PSP</fullName>
    </submittedName>
</protein>
<evidence type="ECO:0000259" key="1">
    <source>
        <dbReference type="Pfam" id="PF14588"/>
    </source>
</evidence>
<evidence type="ECO:0000313" key="2">
    <source>
        <dbReference type="EMBL" id="EKV26992.1"/>
    </source>
</evidence>
<dbReference type="SUPFAM" id="SSF55298">
    <property type="entry name" value="YjgF-like"/>
    <property type="match status" value="1"/>
</dbReference>
<feature type="domain" description="Endoribonuclease L-PSP/chorismate mutase-like" evidence="1">
    <location>
        <begin position="6"/>
        <end position="143"/>
    </location>
</feature>
<organism evidence="2 3">
    <name type="scientific">Caenispirillum salinarum AK4</name>
    <dbReference type="NCBI Taxonomy" id="1238182"/>
    <lineage>
        <taxon>Bacteria</taxon>
        <taxon>Pseudomonadati</taxon>
        <taxon>Pseudomonadota</taxon>
        <taxon>Alphaproteobacteria</taxon>
        <taxon>Rhodospirillales</taxon>
        <taxon>Novispirillaceae</taxon>
        <taxon>Caenispirillum</taxon>
    </lineage>
</organism>
<dbReference type="EMBL" id="ANHY01000021">
    <property type="protein sequence ID" value="EKV26992.1"/>
    <property type="molecule type" value="Genomic_DNA"/>
</dbReference>
<sequence length="156" mass="16122">MSGTIEARLTEKGITLPNAAAPAGNYVPYVVSGTLVFISGQLPLVDGRPEFNGRLGESVSLEDGQRAARLCGLNLIAQLKAACGGDLDRVTRVVRLGGFVNSAADFTDQPKVINGASDLMVEVFGEAGKHARAAVGAPTLPLGVSVEIEGTFEIKG</sequence>
<dbReference type="Gene3D" id="3.30.1330.40">
    <property type="entry name" value="RutC-like"/>
    <property type="match status" value="1"/>
</dbReference>
<name>K9GPD5_9PROT</name>
<dbReference type="AlphaFoldDB" id="K9GPD5"/>
<dbReference type="Pfam" id="PF14588">
    <property type="entry name" value="YjgF_endoribonc"/>
    <property type="match status" value="1"/>
</dbReference>
<dbReference type="RefSeq" id="WP_009542317.1">
    <property type="nucleotide sequence ID" value="NZ_ANHY01000021.1"/>
</dbReference>
<proteinExistence type="predicted"/>
<dbReference type="InterPro" id="IPR013813">
    <property type="entry name" value="Endoribo_LPSP/chorism_mut-like"/>
</dbReference>
<accession>K9GPD5</accession>
<dbReference type="InterPro" id="IPR035959">
    <property type="entry name" value="RutC-like_sf"/>
</dbReference>
<reference evidence="2 3" key="1">
    <citation type="journal article" date="2013" name="Genome Announc.">
        <title>Draft Genome Sequence of an Alphaproteobacterium, Caenispirillum salinarum AK4(T), Isolated from a Solar Saltern.</title>
        <authorList>
            <person name="Khatri I."/>
            <person name="Singh A."/>
            <person name="Korpole S."/>
            <person name="Pinnaka A.K."/>
            <person name="Subramanian S."/>
        </authorList>
    </citation>
    <scope>NUCLEOTIDE SEQUENCE [LARGE SCALE GENOMIC DNA]</scope>
    <source>
        <strain evidence="2 3">AK4</strain>
    </source>
</reference>
<evidence type="ECO:0000313" key="3">
    <source>
        <dbReference type="Proteomes" id="UP000009881"/>
    </source>
</evidence>
<dbReference type="STRING" id="1238182.C882_1921"/>
<dbReference type="CDD" id="cd02199">
    <property type="entry name" value="YjgF_YER057c_UK114_like_1"/>
    <property type="match status" value="1"/>
</dbReference>
<gene>
    <name evidence="2" type="ORF">C882_1921</name>
</gene>
<dbReference type="OrthoDB" id="9806350at2"/>
<dbReference type="PATRIC" id="fig|1238182.3.peg.3875"/>